<feature type="chain" id="PRO_5041987734" evidence="1">
    <location>
        <begin position="31"/>
        <end position="167"/>
    </location>
</feature>
<reference evidence="2 3" key="1">
    <citation type="submission" date="2016-04" db="EMBL/GenBank/DDBJ databases">
        <title>Complete genome sequence of the haloalkaliphilic hydrocarbon-degrading bacterium Dietzia psychralcaliphila ILA-1T, isolated from a drain of a fish product-processing plant.</title>
        <authorList>
            <person name="Zhao J."/>
            <person name="Hu B."/>
            <person name="Geng S."/>
            <person name="Nie Y."/>
            <person name="Tang Y."/>
        </authorList>
    </citation>
    <scope>NUCLEOTIDE SEQUENCE [LARGE SCALE GENOMIC DNA]</scope>
    <source>
        <strain evidence="2 3">ILA-1</strain>
    </source>
</reference>
<dbReference type="RefSeq" id="WP_107747723.1">
    <property type="nucleotide sequence ID" value="NZ_CP015453.1"/>
</dbReference>
<evidence type="ECO:0000256" key="1">
    <source>
        <dbReference type="SAM" id="SignalP"/>
    </source>
</evidence>
<keyword evidence="1" id="KW-0732">Signal</keyword>
<organism evidence="2 3">
    <name type="scientific">Dietzia psychralcaliphila</name>
    <dbReference type="NCBI Taxonomy" id="139021"/>
    <lineage>
        <taxon>Bacteria</taxon>
        <taxon>Bacillati</taxon>
        <taxon>Actinomycetota</taxon>
        <taxon>Actinomycetes</taxon>
        <taxon>Mycobacteriales</taxon>
        <taxon>Dietziaceae</taxon>
        <taxon>Dietzia</taxon>
    </lineage>
</organism>
<evidence type="ECO:0000313" key="2">
    <source>
        <dbReference type="EMBL" id="AWH94206.1"/>
    </source>
</evidence>
<feature type="signal peptide" evidence="1">
    <location>
        <begin position="1"/>
        <end position="30"/>
    </location>
</feature>
<dbReference type="AlphaFoldDB" id="A0AAD0JR34"/>
<name>A0AAD0JR34_9ACTN</name>
<sequence length="167" mass="16700">MSFSRIATRVAAALAASAAVTVGAAGIASAATASYNVDGNAVSATFKAGLTAPVDGCVAVIAERDDAQGIADMIKNISLDNIVGTLSGERTTVLRTDSGNPVAFPVVTRPVTLSAEDVPTGVHSLITYCATDNVPVTRTIAVGGAENPMGSIVSEGPALISSGMNFF</sequence>
<accession>A0AAD0JR34</accession>
<dbReference type="EMBL" id="CP015453">
    <property type="protein sequence ID" value="AWH94206.1"/>
    <property type="molecule type" value="Genomic_DNA"/>
</dbReference>
<dbReference type="KEGG" id="dpc:A6048_00245"/>
<keyword evidence="3" id="KW-1185">Reference proteome</keyword>
<dbReference type="Proteomes" id="UP000244903">
    <property type="component" value="Chromosome"/>
</dbReference>
<protein>
    <submittedName>
        <fullName evidence="2">Uncharacterized protein</fullName>
    </submittedName>
</protein>
<proteinExistence type="predicted"/>
<gene>
    <name evidence="2" type="ORF">A6048_00245</name>
</gene>
<evidence type="ECO:0000313" key="3">
    <source>
        <dbReference type="Proteomes" id="UP000244903"/>
    </source>
</evidence>